<evidence type="ECO:0000256" key="2">
    <source>
        <dbReference type="ARBA" id="ARBA00023002"/>
    </source>
</evidence>
<name>A0A840PXU2_9PSEU</name>
<evidence type="ECO:0000313" key="4">
    <source>
        <dbReference type="EMBL" id="MBB5153126.1"/>
    </source>
</evidence>
<dbReference type="GO" id="GO:0042602">
    <property type="term" value="F:riboflavin reductase (NADPH) activity"/>
    <property type="evidence" value="ECO:0007669"/>
    <property type="project" value="TreeGrafter"/>
</dbReference>
<gene>
    <name evidence="4" type="ORF">BJ970_000660</name>
</gene>
<accession>A0A840PXU2</accession>
<feature type="domain" description="Flavin reductase like" evidence="3">
    <location>
        <begin position="32"/>
        <end position="177"/>
    </location>
</feature>
<dbReference type="RefSeq" id="WP_184723491.1">
    <property type="nucleotide sequence ID" value="NZ_JACHIW010000001.1"/>
</dbReference>
<dbReference type="EMBL" id="JACHIW010000001">
    <property type="protein sequence ID" value="MBB5153126.1"/>
    <property type="molecule type" value="Genomic_DNA"/>
</dbReference>
<dbReference type="GO" id="GO:0010181">
    <property type="term" value="F:FMN binding"/>
    <property type="evidence" value="ECO:0007669"/>
    <property type="project" value="InterPro"/>
</dbReference>
<evidence type="ECO:0000256" key="1">
    <source>
        <dbReference type="ARBA" id="ARBA00008898"/>
    </source>
</evidence>
<protein>
    <submittedName>
        <fullName evidence="4">Flavin reductase (DIM6/NTAB) family NADH-FMN oxidoreductase RutF</fullName>
    </submittedName>
</protein>
<keyword evidence="2" id="KW-0560">Oxidoreductase</keyword>
<comment type="similarity">
    <text evidence="1">Belongs to the non-flavoprotein flavin reductase family.</text>
</comment>
<dbReference type="InterPro" id="IPR050268">
    <property type="entry name" value="NADH-dep_flavin_reductase"/>
</dbReference>
<dbReference type="InterPro" id="IPR002563">
    <property type="entry name" value="Flavin_Rdtase-like_dom"/>
</dbReference>
<dbReference type="SMART" id="SM00903">
    <property type="entry name" value="Flavin_Reduct"/>
    <property type="match status" value="1"/>
</dbReference>
<dbReference type="InterPro" id="IPR012349">
    <property type="entry name" value="Split_barrel_FMN-bd"/>
</dbReference>
<dbReference type="Pfam" id="PF01613">
    <property type="entry name" value="Flavin_Reduct"/>
    <property type="match status" value="1"/>
</dbReference>
<organism evidence="4 5">
    <name type="scientific">Saccharopolyspora phatthalungensis</name>
    <dbReference type="NCBI Taxonomy" id="664693"/>
    <lineage>
        <taxon>Bacteria</taxon>
        <taxon>Bacillati</taxon>
        <taxon>Actinomycetota</taxon>
        <taxon>Actinomycetes</taxon>
        <taxon>Pseudonocardiales</taxon>
        <taxon>Pseudonocardiaceae</taxon>
        <taxon>Saccharopolyspora</taxon>
    </lineage>
</organism>
<evidence type="ECO:0000259" key="3">
    <source>
        <dbReference type="SMART" id="SM00903"/>
    </source>
</evidence>
<reference evidence="4 5" key="1">
    <citation type="submission" date="2020-08" db="EMBL/GenBank/DDBJ databases">
        <title>Sequencing the genomes of 1000 actinobacteria strains.</title>
        <authorList>
            <person name="Klenk H.-P."/>
        </authorList>
    </citation>
    <scope>NUCLEOTIDE SEQUENCE [LARGE SCALE GENOMIC DNA]</scope>
    <source>
        <strain evidence="4 5">DSM 45584</strain>
    </source>
</reference>
<dbReference type="Gene3D" id="2.30.110.10">
    <property type="entry name" value="Electron Transport, Fmn-binding Protein, Chain A"/>
    <property type="match status" value="1"/>
</dbReference>
<evidence type="ECO:0000313" key="5">
    <source>
        <dbReference type="Proteomes" id="UP000584374"/>
    </source>
</evidence>
<sequence length="185" mass="19200">MVDVPIQPSAPTVRSLPPHPAAVAVDDYRSLMSAFPTGVAVITTVDDEGKPHGLTCTSLSSVTLAPPTLLVCLHQHSGTLGALGARGGFAVNLLHARARHVAEIFSSGVDDRFGKVAWCAAPRTGAPKLVTDAFAIAECTVTGTHMVGDHAVVLGVVVGVAHVADVPLLYGMRRFDSWSHPSSHG</sequence>
<dbReference type="Proteomes" id="UP000584374">
    <property type="component" value="Unassembled WGS sequence"/>
</dbReference>
<proteinExistence type="inferred from homology"/>
<keyword evidence="5" id="KW-1185">Reference proteome</keyword>
<comment type="caution">
    <text evidence="4">The sequence shown here is derived from an EMBL/GenBank/DDBJ whole genome shotgun (WGS) entry which is preliminary data.</text>
</comment>
<dbReference type="AlphaFoldDB" id="A0A840PXU2"/>
<dbReference type="PANTHER" id="PTHR30466">
    <property type="entry name" value="FLAVIN REDUCTASE"/>
    <property type="match status" value="1"/>
</dbReference>
<dbReference type="SUPFAM" id="SSF50475">
    <property type="entry name" value="FMN-binding split barrel"/>
    <property type="match status" value="1"/>
</dbReference>
<dbReference type="PANTHER" id="PTHR30466:SF11">
    <property type="entry name" value="FLAVIN-DEPENDENT MONOOXYGENASE, REDUCTASE SUBUNIT HSAB"/>
    <property type="match status" value="1"/>
</dbReference>